<sequence>MKKILALTLFDLKYVFRDFMLIVSIVAPIFLAILFGYGIPLVSVLIEERFGFDLMAYTDLLTIVLYLPYLLCKDYSQLSLF</sequence>
<organism evidence="2 3">
    <name type="scientific">Robertmurraya mangrovi</name>
    <dbReference type="NCBI Taxonomy" id="3098077"/>
    <lineage>
        <taxon>Bacteria</taxon>
        <taxon>Bacillati</taxon>
        <taxon>Bacillota</taxon>
        <taxon>Bacilli</taxon>
        <taxon>Bacillales</taxon>
        <taxon>Bacillaceae</taxon>
        <taxon>Robertmurraya</taxon>
    </lineage>
</organism>
<keyword evidence="1" id="KW-1133">Transmembrane helix</keyword>
<feature type="transmembrane region" description="Helical" evidence="1">
    <location>
        <begin position="54"/>
        <end position="72"/>
    </location>
</feature>
<keyword evidence="1" id="KW-0472">Membrane</keyword>
<evidence type="ECO:0000313" key="3">
    <source>
        <dbReference type="Proteomes" id="UP001290455"/>
    </source>
</evidence>
<keyword evidence="3" id="KW-1185">Reference proteome</keyword>
<reference evidence="2 3" key="1">
    <citation type="submission" date="2023-11" db="EMBL/GenBank/DDBJ databases">
        <title>Bacillus jintuensis, isolated from a mudflat on the Beibu Gulf coast.</title>
        <authorList>
            <person name="Li M."/>
        </authorList>
    </citation>
    <scope>NUCLEOTIDE SEQUENCE [LARGE SCALE GENOMIC DNA]</scope>
    <source>
        <strain evidence="2 3">31A1R</strain>
    </source>
</reference>
<feature type="transmembrane region" description="Helical" evidence="1">
    <location>
        <begin position="21"/>
        <end position="42"/>
    </location>
</feature>
<gene>
    <name evidence="2" type="ORF">SM124_08190</name>
</gene>
<proteinExistence type="predicted"/>
<evidence type="ECO:0000313" key="2">
    <source>
        <dbReference type="EMBL" id="MDZ5471724.1"/>
    </source>
</evidence>
<protein>
    <submittedName>
        <fullName evidence="2">Uncharacterized protein</fullName>
    </submittedName>
</protein>
<dbReference type="EMBL" id="JAXOFX010000004">
    <property type="protein sequence ID" value="MDZ5471724.1"/>
    <property type="molecule type" value="Genomic_DNA"/>
</dbReference>
<comment type="caution">
    <text evidence="2">The sequence shown here is derived from an EMBL/GenBank/DDBJ whole genome shotgun (WGS) entry which is preliminary data.</text>
</comment>
<name>A0ABU5IX30_9BACI</name>
<accession>A0ABU5IX30</accession>
<evidence type="ECO:0000256" key="1">
    <source>
        <dbReference type="SAM" id="Phobius"/>
    </source>
</evidence>
<dbReference type="RefSeq" id="WP_322446027.1">
    <property type="nucleotide sequence ID" value="NZ_JAXOFX010000004.1"/>
</dbReference>
<keyword evidence="1" id="KW-0812">Transmembrane</keyword>
<dbReference type="Proteomes" id="UP001290455">
    <property type="component" value="Unassembled WGS sequence"/>
</dbReference>